<dbReference type="InterPro" id="IPR016059">
    <property type="entry name" value="DNA_ligase_ATP-dep_CS"/>
</dbReference>
<evidence type="ECO:0000256" key="2">
    <source>
        <dbReference type="ARBA" id="ARBA00012727"/>
    </source>
</evidence>
<keyword evidence="16" id="KW-0234">DNA repair</keyword>
<evidence type="ECO:0000256" key="11">
    <source>
        <dbReference type="ARBA" id="ARBA00022839"/>
    </source>
</evidence>
<dbReference type="SUPFAM" id="SSF56091">
    <property type="entry name" value="DNA ligase/mRNA capping enzyme, catalytic domain"/>
    <property type="match status" value="1"/>
</dbReference>
<dbReference type="PROSITE" id="PS00333">
    <property type="entry name" value="DNA_LIGASE_A2"/>
    <property type="match status" value="1"/>
</dbReference>
<evidence type="ECO:0000256" key="13">
    <source>
        <dbReference type="ARBA" id="ARBA00022932"/>
    </source>
</evidence>
<comment type="cofactor">
    <cofactor evidence="1">
        <name>Mn(2+)</name>
        <dbReference type="ChEBI" id="CHEBI:29035"/>
    </cofactor>
</comment>
<dbReference type="SUPFAM" id="SSF50249">
    <property type="entry name" value="Nucleic acid-binding proteins"/>
    <property type="match status" value="1"/>
</dbReference>
<keyword evidence="4" id="KW-0808">Transferase</keyword>
<keyword evidence="8" id="KW-0547">Nucleotide-binding</keyword>
<keyword evidence="13" id="KW-0239">DNA-directed DNA polymerase</keyword>
<dbReference type="Pfam" id="PF21686">
    <property type="entry name" value="LigD_Prim-Pol"/>
    <property type="match status" value="1"/>
</dbReference>
<evidence type="ECO:0000256" key="20">
    <source>
        <dbReference type="ARBA" id="ARBA00034003"/>
    </source>
</evidence>
<dbReference type="InterPro" id="IPR014144">
    <property type="entry name" value="LigD_PE_domain"/>
</dbReference>
<evidence type="ECO:0000313" key="25">
    <source>
        <dbReference type="Proteomes" id="UP000298355"/>
    </source>
</evidence>
<comment type="similarity">
    <text evidence="22">In the N-terminal section; belongs to the LigD polymerase family.</text>
</comment>
<keyword evidence="14" id="KW-0238">DNA-binding</keyword>
<dbReference type="InterPro" id="IPR012310">
    <property type="entry name" value="DNA_ligase_ATP-dep_cent"/>
</dbReference>
<keyword evidence="17" id="KW-0464">Manganese</keyword>
<proteinExistence type="inferred from homology"/>
<dbReference type="CDD" id="cd04863">
    <property type="entry name" value="MtLigD_Pol_like"/>
    <property type="match status" value="1"/>
</dbReference>
<evidence type="ECO:0000256" key="8">
    <source>
        <dbReference type="ARBA" id="ARBA00022741"/>
    </source>
</evidence>
<evidence type="ECO:0000256" key="3">
    <source>
        <dbReference type="ARBA" id="ARBA00022598"/>
    </source>
</evidence>
<protein>
    <recommendedName>
        <fullName evidence="2">DNA ligase (ATP)</fullName>
        <ecNumber evidence="2">6.5.1.1</ecNumber>
    </recommendedName>
    <alternativeName>
        <fullName evidence="19">NHEJ DNA polymerase</fullName>
    </alternativeName>
</protein>
<dbReference type="NCBIfam" id="TIGR02777">
    <property type="entry name" value="LigD_PE_dom"/>
    <property type="match status" value="1"/>
</dbReference>
<keyword evidence="6" id="KW-0540">Nuclease</keyword>
<reference evidence="24 25" key="1">
    <citation type="submission" date="2019-03" db="EMBL/GenBank/DDBJ databases">
        <title>Genomics of glacier-inhabiting Cryobacterium strains.</title>
        <authorList>
            <person name="Liu Q."/>
            <person name="Xin Y.-H."/>
        </authorList>
    </citation>
    <scope>NUCLEOTIDE SEQUENCE [LARGE SCALE GENOMIC DNA]</scope>
    <source>
        <strain evidence="24 25">TMT4-23</strain>
    </source>
</reference>
<evidence type="ECO:0000256" key="21">
    <source>
        <dbReference type="ARBA" id="ARBA00049981"/>
    </source>
</evidence>
<dbReference type="InterPro" id="IPR052171">
    <property type="entry name" value="NHEJ_LigD"/>
</dbReference>
<keyword evidence="11" id="KW-0269">Exonuclease</keyword>
<dbReference type="Gene3D" id="2.40.50.140">
    <property type="entry name" value="Nucleic acid-binding proteins"/>
    <property type="match status" value="1"/>
</dbReference>
<keyword evidence="9" id="KW-0227">DNA damage</keyword>
<keyword evidence="18" id="KW-0511">Multifunctional enzyme</keyword>
<evidence type="ECO:0000256" key="22">
    <source>
        <dbReference type="ARBA" id="ARBA00049990"/>
    </source>
</evidence>
<evidence type="ECO:0000256" key="18">
    <source>
        <dbReference type="ARBA" id="ARBA00023268"/>
    </source>
</evidence>
<evidence type="ECO:0000256" key="17">
    <source>
        <dbReference type="ARBA" id="ARBA00023211"/>
    </source>
</evidence>
<keyword evidence="15" id="KW-0233">DNA recombination</keyword>
<gene>
    <name evidence="24" type="ORF">E3O65_12380</name>
</gene>
<dbReference type="NCBIfam" id="TIGR02779">
    <property type="entry name" value="NHEJ_ligase_lig"/>
    <property type="match status" value="1"/>
</dbReference>
<dbReference type="EC" id="6.5.1.1" evidence="2"/>
<dbReference type="InterPro" id="IPR014146">
    <property type="entry name" value="LigD_ligase_dom"/>
</dbReference>
<dbReference type="NCBIfam" id="NF007210">
    <property type="entry name" value="PRK09632.1"/>
    <property type="match status" value="1"/>
</dbReference>
<evidence type="ECO:0000256" key="9">
    <source>
        <dbReference type="ARBA" id="ARBA00022763"/>
    </source>
</evidence>
<dbReference type="Pfam" id="PF04679">
    <property type="entry name" value="DNA_ligase_A_C"/>
    <property type="match status" value="1"/>
</dbReference>
<evidence type="ECO:0000256" key="4">
    <source>
        <dbReference type="ARBA" id="ARBA00022679"/>
    </source>
</evidence>
<evidence type="ECO:0000256" key="10">
    <source>
        <dbReference type="ARBA" id="ARBA00022801"/>
    </source>
</evidence>
<feature type="domain" description="ATP-dependent DNA ligase family profile" evidence="23">
    <location>
        <begin position="606"/>
        <end position="729"/>
    </location>
</feature>
<keyword evidence="12" id="KW-0067">ATP-binding</keyword>
<organism evidence="24 25">
    <name type="scientific">Cryobacterium breve</name>
    <dbReference type="NCBI Taxonomy" id="1259258"/>
    <lineage>
        <taxon>Bacteria</taxon>
        <taxon>Bacillati</taxon>
        <taxon>Actinomycetota</taxon>
        <taxon>Actinomycetes</taxon>
        <taxon>Micrococcales</taxon>
        <taxon>Microbacteriaceae</taxon>
        <taxon>Cryobacterium</taxon>
    </lineage>
</organism>
<dbReference type="InterPro" id="IPR033649">
    <property type="entry name" value="MtLigD_Pol-like"/>
</dbReference>
<evidence type="ECO:0000259" key="23">
    <source>
        <dbReference type="PROSITE" id="PS50160"/>
    </source>
</evidence>
<dbReference type="PROSITE" id="PS50160">
    <property type="entry name" value="DNA_LIGASE_A3"/>
    <property type="match status" value="1"/>
</dbReference>
<dbReference type="CDD" id="cd07906">
    <property type="entry name" value="Adenylation_DNA_ligase_LigD_LigC"/>
    <property type="match status" value="1"/>
</dbReference>
<dbReference type="CDD" id="cd07971">
    <property type="entry name" value="OBF_DNA_ligase_LigD"/>
    <property type="match status" value="1"/>
</dbReference>
<dbReference type="InterPro" id="IPR012309">
    <property type="entry name" value="DNA_ligase_ATP-dep_C"/>
</dbReference>
<dbReference type="PANTHER" id="PTHR42705:SF2">
    <property type="entry name" value="BIFUNCTIONAL NON-HOMOLOGOUS END JOINING PROTEIN LIGD"/>
    <property type="match status" value="1"/>
</dbReference>
<keyword evidence="3 24" id="KW-0436">Ligase</keyword>
<dbReference type="PANTHER" id="PTHR42705">
    <property type="entry name" value="BIFUNCTIONAL NON-HOMOLOGOUS END JOINING PROTEIN LIGD"/>
    <property type="match status" value="1"/>
</dbReference>
<dbReference type="Gene3D" id="3.30.1490.70">
    <property type="match status" value="1"/>
</dbReference>
<evidence type="ECO:0000256" key="15">
    <source>
        <dbReference type="ARBA" id="ARBA00023172"/>
    </source>
</evidence>
<evidence type="ECO:0000256" key="1">
    <source>
        <dbReference type="ARBA" id="ARBA00001936"/>
    </source>
</evidence>
<evidence type="ECO:0000256" key="5">
    <source>
        <dbReference type="ARBA" id="ARBA00022695"/>
    </source>
</evidence>
<dbReference type="EMBL" id="SOGJ01000023">
    <property type="protein sequence ID" value="TFC97561.1"/>
    <property type="molecule type" value="Genomic_DNA"/>
</dbReference>
<dbReference type="NCBIfam" id="TIGR02778">
    <property type="entry name" value="ligD_pol"/>
    <property type="match status" value="1"/>
</dbReference>
<accession>A0ABY2J108</accession>
<dbReference type="Proteomes" id="UP000298355">
    <property type="component" value="Unassembled WGS sequence"/>
</dbReference>
<keyword evidence="25" id="KW-1185">Reference proteome</keyword>
<evidence type="ECO:0000256" key="19">
    <source>
        <dbReference type="ARBA" id="ARBA00029943"/>
    </source>
</evidence>
<evidence type="ECO:0000256" key="12">
    <source>
        <dbReference type="ARBA" id="ARBA00022840"/>
    </source>
</evidence>
<dbReference type="Pfam" id="PF13298">
    <property type="entry name" value="LigD_N"/>
    <property type="match status" value="1"/>
</dbReference>
<keyword evidence="7" id="KW-0479">Metal-binding</keyword>
<evidence type="ECO:0000256" key="16">
    <source>
        <dbReference type="ARBA" id="ARBA00023204"/>
    </source>
</evidence>
<dbReference type="InterPro" id="IPR014145">
    <property type="entry name" value="LigD_pol_dom"/>
</dbReference>
<evidence type="ECO:0000256" key="14">
    <source>
        <dbReference type="ARBA" id="ARBA00023125"/>
    </source>
</evidence>
<name>A0ABY2J108_9MICO</name>
<keyword evidence="10" id="KW-0378">Hydrolase</keyword>
<dbReference type="GO" id="GO:0003910">
    <property type="term" value="F:DNA ligase (ATP) activity"/>
    <property type="evidence" value="ECO:0007669"/>
    <property type="project" value="UniProtKB-EC"/>
</dbReference>
<evidence type="ECO:0000256" key="6">
    <source>
        <dbReference type="ARBA" id="ARBA00022722"/>
    </source>
</evidence>
<comment type="caution">
    <text evidence="24">The sequence shown here is derived from an EMBL/GenBank/DDBJ whole genome shotgun (WGS) entry which is preliminary data.</text>
</comment>
<dbReference type="InterPro" id="IPR012340">
    <property type="entry name" value="NA-bd_OB-fold"/>
</dbReference>
<sequence>MNKRPASEDFRQVVTVGGHRITLTHLDKVLYPESGTTKADVLGYYAFIADVMLPHTANRPATRKRWVHGVGTREEPGHVFFQKNLDQSTPSWVKRGSIEHSTHVDEYPLVNDLATLTWLAQISALEIHVPQWQFDRGETPRNPDRLVLDLDPGVGVTLDECAEVARWARAILRDMGLDPLPVTSGSKGIHLYAPLDLTHTSDQVSQVTHELARALEADHPDRVVSDMKKALRPGRVFVDWSQNSATKTTIAPYSLRGTLHPMVAMPRTWRELAAPGLTQVDYRQAMHRVQRSGDPLAALLEAHSGRGTTDAGARGDRAGDGVLTVYLGKRDASRTPEPMPTSAPKTSAGRSFVIQEHHARNLHFDFRLEHDGALASWALPRGVPTDPAKNRLAVRTEDHPLEYARFEGDIPAGEYGGGTVSIWDQGQFDLEKWRDDEVIAVLHGGPGGGLGGTRRFALIRTDGHDGSGRNWLIHLMKPKPAGRAEGTAAGTGTARRPRYAPMLATLGPTADMPEDDDWTYEMKWDGVRALAYVSVQSPGPVVRLFTRNQTDVTLICPEIVRALPGALAADSAVLDGEIVALAADARPDFGLLQTRLGLTDRRQIEAAEAAVPVQFLAFDVLERDGEPLLDLAYTARRRVLEEIVTGAGAVQVPPVFTGDYAQALAASSELGLEGIVAKTRSGRYEAGRRSRSWIKIKHHRSQEVVIGGWRPGKGHRTGSVGSLLLGIPHEDGLVYVGRVGSGFRDADLGPVQKRLDGIAAGDNPFTGVPAADARDARWVRPILVGEVEFSEWTGRGRLRHPVWRGWRPDKSPAEVVRV</sequence>
<evidence type="ECO:0000256" key="7">
    <source>
        <dbReference type="ARBA" id="ARBA00022723"/>
    </source>
</evidence>
<dbReference type="RefSeq" id="WP_134363998.1">
    <property type="nucleotide sequence ID" value="NZ_SOGJ01000023.1"/>
</dbReference>
<evidence type="ECO:0000313" key="24">
    <source>
        <dbReference type="EMBL" id="TFC97561.1"/>
    </source>
</evidence>
<comment type="catalytic activity">
    <reaction evidence="20">
        <text>ATP + (deoxyribonucleotide)n-3'-hydroxyl + 5'-phospho-(deoxyribonucleotide)m = (deoxyribonucleotide)n+m + AMP + diphosphate.</text>
        <dbReference type="EC" id="6.5.1.1"/>
    </reaction>
</comment>
<comment type="similarity">
    <text evidence="21">In the C-terminal section; belongs to the ATP-dependent DNA ligase family.</text>
</comment>
<dbReference type="Gene3D" id="3.90.920.10">
    <property type="entry name" value="DNA primase, PRIM domain"/>
    <property type="match status" value="1"/>
</dbReference>
<keyword evidence="5" id="KW-0548">Nucleotidyltransferase</keyword>
<dbReference type="Gene3D" id="3.30.470.30">
    <property type="entry name" value="DNA ligase/mRNA capping enzyme"/>
    <property type="match status" value="1"/>
</dbReference>
<dbReference type="Pfam" id="PF01068">
    <property type="entry name" value="DNA_ligase_A_M"/>
    <property type="match status" value="1"/>
</dbReference>